<gene>
    <name evidence="5" type="ORF">DXG03_009500</name>
</gene>
<accession>A0A9P7GAT3</accession>
<dbReference type="InterPro" id="IPR019826">
    <property type="entry name" value="Carboxylesterase_B_AS"/>
</dbReference>
<evidence type="ECO:0000259" key="4">
    <source>
        <dbReference type="Pfam" id="PF00135"/>
    </source>
</evidence>
<dbReference type="Pfam" id="PF00135">
    <property type="entry name" value="COesterase"/>
    <property type="match status" value="1"/>
</dbReference>
<dbReference type="InterPro" id="IPR002018">
    <property type="entry name" value="CarbesteraseB"/>
</dbReference>
<dbReference type="EMBL" id="JABCKV010000091">
    <property type="protein sequence ID" value="KAG5643870.1"/>
    <property type="molecule type" value="Genomic_DNA"/>
</dbReference>
<feature type="domain" description="Carboxylesterase type B" evidence="4">
    <location>
        <begin position="18"/>
        <end position="530"/>
    </location>
</feature>
<dbReference type="InterPro" id="IPR050309">
    <property type="entry name" value="Type-B_Carboxylest/Lipase"/>
</dbReference>
<proteinExistence type="inferred from homology"/>
<dbReference type="PANTHER" id="PTHR11559">
    <property type="entry name" value="CARBOXYLESTERASE"/>
    <property type="match status" value="1"/>
</dbReference>
<comment type="similarity">
    <text evidence="1 3">Belongs to the type-B carboxylesterase/lipase family.</text>
</comment>
<comment type="caution">
    <text evidence="5">The sequence shown here is derived from an EMBL/GenBank/DDBJ whole genome shotgun (WGS) entry which is preliminary data.</text>
</comment>
<evidence type="ECO:0000256" key="2">
    <source>
        <dbReference type="ARBA" id="ARBA00022801"/>
    </source>
</evidence>
<organism evidence="5 6">
    <name type="scientific">Asterophora parasitica</name>
    <dbReference type="NCBI Taxonomy" id="117018"/>
    <lineage>
        <taxon>Eukaryota</taxon>
        <taxon>Fungi</taxon>
        <taxon>Dikarya</taxon>
        <taxon>Basidiomycota</taxon>
        <taxon>Agaricomycotina</taxon>
        <taxon>Agaricomycetes</taxon>
        <taxon>Agaricomycetidae</taxon>
        <taxon>Agaricales</taxon>
        <taxon>Tricholomatineae</taxon>
        <taxon>Lyophyllaceae</taxon>
        <taxon>Asterophora</taxon>
    </lineage>
</organism>
<evidence type="ECO:0000313" key="5">
    <source>
        <dbReference type="EMBL" id="KAG5643870.1"/>
    </source>
</evidence>
<feature type="signal peptide" evidence="3">
    <location>
        <begin position="1"/>
        <end position="17"/>
    </location>
</feature>
<reference evidence="5" key="2">
    <citation type="submission" date="2021-10" db="EMBL/GenBank/DDBJ databases">
        <title>Phylogenomics reveals ancestral predisposition of the termite-cultivated fungus Termitomyces towards a domesticated lifestyle.</title>
        <authorList>
            <person name="Auxier B."/>
            <person name="Grum-Grzhimaylo A."/>
            <person name="Cardenas M.E."/>
            <person name="Lodge J.D."/>
            <person name="Laessoe T."/>
            <person name="Pedersen O."/>
            <person name="Smith M.E."/>
            <person name="Kuyper T.W."/>
            <person name="Franco-Molano E.A."/>
            <person name="Baroni T.J."/>
            <person name="Aanen D.K."/>
        </authorList>
    </citation>
    <scope>NUCLEOTIDE SEQUENCE</scope>
    <source>
        <strain evidence="5">AP01</strain>
        <tissue evidence="5">Mycelium</tissue>
    </source>
</reference>
<keyword evidence="3" id="KW-0732">Signal</keyword>
<dbReference type="InterPro" id="IPR029058">
    <property type="entry name" value="AB_hydrolase_fold"/>
</dbReference>
<name>A0A9P7GAT3_9AGAR</name>
<keyword evidence="2 3" id="KW-0378">Hydrolase</keyword>
<dbReference type="AlphaFoldDB" id="A0A9P7GAT3"/>
<feature type="chain" id="PRO_5040528785" description="Carboxylic ester hydrolase" evidence="3">
    <location>
        <begin position="18"/>
        <end position="558"/>
    </location>
</feature>
<reference evidence="5" key="1">
    <citation type="submission" date="2020-07" db="EMBL/GenBank/DDBJ databases">
        <authorList>
            <person name="Nieuwenhuis M."/>
            <person name="Van De Peppel L.J.J."/>
        </authorList>
    </citation>
    <scope>NUCLEOTIDE SEQUENCE</scope>
    <source>
        <strain evidence="5">AP01</strain>
        <tissue evidence="5">Mycelium</tissue>
    </source>
</reference>
<evidence type="ECO:0000256" key="3">
    <source>
        <dbReference type="RuleBase" id="RU361235"/>
    </source>
</evidence>
<dbReference type="Proteomes" id="UP000775547">
    <property type="component" value="Unassembled WGS sequence"/>
</dbReference>
<dbReference type="PROSITE" id="PS00122">
    <property type="entry name" value="CARBOXYLESTERASE_B_1"/>
    <property type="match status" value="1"/>
</dbReference>
<keyword evidence="6" id="KW-1185">Reference proteome</keyword>
<evidence type="ECO:0000313" key="6">
    <source>
        <dbReference type="Proteomes" id="UP000775547"/>
    </source>
</evidence>
<dbReference type="EC" id="3.1.1.-" evidence="3"/>
<evidence type="ECO:0000256" key="1">
    <source>
        <dbReference type="ARBA" id="ARBA00005964"/>
    </source>
</evidence>
<protein>
    <recommendedName>
        <fullName evidence="3">Carboxylic ester hydrolase</fullName>
        <ecNumber evidence="3">3.1.1.-</ecNumber>
    </recommendedName>
</protein>
<dbReference type="SUPFAM" id="SSF53474">
    <property type="entry name" value="alpha/beta-Hydrolases"/>
    <property type="match status" value="1"/>
</dbReference>
<dbReference type="GO" id="GO:0016787">
    <property type="term" value="F:hydrolase activity"/>
    <property type="evidence" value="ECO:0007669"/>
    <property type="project" value="UniProtKB-KW"/>
</dbReference>
<dbReference type="OrthoDB" id="408631at2759"/>
<dbReference type="Gene3D" id="3.40.50.1820">
    <property type="entry name" value="alpha/beta hydrolase"/>
    <property type="match status" value="1"/>
</dbReference>
<sequence length="558" mass="60282">MLLSFIPVLATLTLVCATPVVQIEKVTVTGNYNATSRVETFLGLKYGTSTRFRRATSQSYSTAGSINATAFGPACPQIKGTNSLAVDYGIYGTSEDCTLLDIYRPSSIPRGKTLPVLVWLHGGALTQGASWYYPGAGIVQESSRIGLPVITVILQYRLAAWGFLGGSDASANGAQNLGLYDQKLALEWVQKNIGAFGGDKSKVTVFGQSSGAMSIGYHFLNVNQKLFSGAILQSGSSTSVPALNAEKYQGNFAALVATVGCSNSSNSFECLRTVDRDTLINATNTLFSQPAVYGSRPWGVTIDGDIIPGSPSVLTAQGKIAKIPFIAGNVKDEGTVFVKPQTIETDDDLLTFLEKDYLNRGASFFQNTTSIALLKLLYPNIPALGSPFDTGNTTFFGAQFKRAAAIYGGTSGDQPLHMEISSPISKDIHFQWARRNFLKSAGSKGINSWSYILSQISPANAAWQGVYHTTEIPFVFVKYTPADGQLYTLSQQILAYWVSFAYNRDPAYKTNPTWEKYSKAGRNINFLAAQTSLQRDDFRTLGINFIGSVAGQFLESPN</sequence>